<sequence length="95" mass="10597">MFVFLRLNPSTRSLGIYSGSRIGSKGEVQKAEEVKSFNRVIVRQVLAGLLHPSGGTFDVKRPKSYVFQNPDHQRPVQTLSGGQKQRVACNCWCFG</sequence>
<reference evidence="1" key="1">
    <citation type="submission" date="2022-08" db="EMBL/GenBank/DDBJ databases">
        <authorList>
            <person name="Gutierrez-Valencia J."/>
        </authorList>
    </citation>
    <scope>NUCLEOTIDE SEQUENCE</scope>
</reference>
<evidence type="ECO:0008006" key="3">
    <source>
        <dbReference type="Google" id="ProtNLM"/>
    </source>
</evidence>
<gene>
    <name evidence="1" type="ORF">LITE_LOCUS41839</name>
</gene>
<name>A0AAV0Q6E1_9ROSI</name>
<dbReference type="AlphaFoldDB" id="A0AAV0Q6E1"/>
<dbReference type="Proteomes" id="UP001154282">
    <property type="component" value="Unassembled WGS sequence"/>
</dbReference>
<evidence type="ECO:0000313" key="1">
    <source>
        <dbReference type="EMBL" id="CAI0540780.1"/>
    </source>
</evidence>
<evidence type="ECO:0000313" key="2">
    <source>
        <dbReference type="Proteomes" id="UP001154282"/>
    </source>
</evidence>
<protein>
    <recommendedName>
        <fullName evidence="3">ABC transporter domain-containing protein</fullName>
    </recommendedName>
</protein>
<organism evidence="1 2">
    <name type="scientific">Linum tenue</name>
    <dbReference type="NCBI Taxonomy" id="586396"/>
    <lineage>
        <taxon>Eukaryota</taxon>
        <taxon>Viridiplantae</taxon>
        <taxon>Streptophyta</taxon>
        <taxon>Embryophyta</taxon>
        <taxon>Tracheophyta</taxon>
        <taxon>Spermatophyta</taxon>
        <taxon>Magnoliopsida</taxon>
        <taxon>eudicotyledons</taxon>
        <taxon>Gunneridae</taxon>
        <taxon>Pentapetalae</taxon>
        <taxon>rosids</taxon>
        <taxon>fabids</taxon>
        <taxon>Malpighiales</taxon>
        <taxon>Linaceae</taxon>
        <taxon>Linum</taxon>
    </lineage>
</organism>
<comment type="caution">
    <text evidence="1">The sequence shown here is derived from an EMBL/GenBank/DDBJ whole genome shotgun (WGS) entry which is preliminary data.</text>
</comment>
<proteinExistence type="predicted"/>
<accession>A0AAV0Q6E1</accession>
<keyword evidence="2" id="KW-1185">Reference proteome</keyword>
<dbReference type="EMBL" id="CAMGYJ010000009">
    <property type="protein sequence ID" value="CAI0540780.1"/>
    <property type="molecule type" value="Genomic_DNA"/>
</dbReference>